<evidence type="ECO:0000256" key="1">
    <source>
        <dbReference type="SAM" id="MobiDB-lite"/>
    </source>
</evidence>
<dbReference type="SUPFAM" id="SSF51905">
    <property type="entry name" value="FAD/NAD(P)-binding domain"/>
    <property type="match status" value="1"/>
</dbReference>
<dbReference type="InterPro" id="IPR029044">
    <property type="entry name" value="Nucleotide-diphossugar_trans"/>
</dbReference>
<evidence type="ECO:0000313" key="3">
    <source>
        <dbReference type="EMBL" id="GMI43789.1"/>
    </source>
</evidence>
<dbReference type="Pfam" id="PF13733">
    <property type="entry name" value="Glyco_transf_7N"/>
    <property type="match status" value="1"/>
</dbReference>
<dbReference type="Proteomes" id="UP001165060">
    <property type="component" value="Unassembled WGS sequence"/>
</dbReference>
<dbReference type="Pfam" id="PF01593">
    <property type="entry name" value="Amino_oxidase"/>
    <property type="match status" value="1"/>
</dbReference>
<reference evidence="3 4" key="1">
    <citation type="journal article" date="2023" name="Commun. Biol.">
        <title>Genome analysis of Parmales, the sister group of diatoms, reveals the evolutionary specialization of diatoms from phago-mixotrophs to photoautotrophs.</title>
        <authorList>
            <person name="Ban H."/>
            <person name="Sato S."/>
            <person name="Yoshikawa S."/>
            <person name="Yamada K."/>
            <person name="Nakamura Y."/>
            <person name="Ichinomiya M."/>
            <person name="Sato N."/>
            <person name="Blanc-Mathieu R."/>
            <person name="Endo H."/>
            <person name="Kuwata A."/>
            <person name="Ogata H."/>
        </authorList>
    </citation>
    <scope>NUCLEOTIDE SEQUENCE [LARGE SCALE GENOMIC DNA]</scope>
</reference>
<name>A0ABQ6N9Q7_9STRA</name>
<dbReference type="Pfam" id="PF00397">
    <property type="entry name" value="WW"/>
    <property type="match status" value="1"/>
</dbReference>
<protein>
    <recommendedName>
        <fullName evidence="2">WW domain-containing protein</fullName>
    </recommendedName>
</protein>
<feature type="domain" description="WW" evidence="2">
    <location>
        <begin position="15"/>
        <end position="49"/>
    </location>
</feature>
<dbReference type="InterPro" id="IPR045892">
    <property type="entry name" value="CrtISO-like"/>
</dbReference>
<dbReference type="SMART" id="SM00456">
    <property type="entry name" value="WW"/>
    <property type="match status" value="1"/>
</dbReference>
<dbReference type="PROSITE" id="PS01159">
    <property type="entry name" value="WW_DOMAIN_1"/>
    <property type="match status" value="1"/>
</dbReference>
<keyword evidence="4" id="KW-1185">Reference proteome</keyword>
<dbReference type="PROSITE" id="PS50020">
    <property type="entry name" value="WW_DOMAIN_2"/>
    <property type="match status" value="1"/>
</dbReference>
<dbReference type="PANTHER" id="PTHR46313:SF3">
    <property type="entry name" value="PROLYCOPENE ISOMERASE, CHLOROPLASTIC"/>
    <property type="match status" value="1"/>
</dbReference>
<evidence type="ECO:0000313" key="4">
    <source>
        <dbReference type="Proteomes" id="UP001165060"/>
    </source>
</evidence>
<dbReference type="InterPro" id="IPR003859">
    <property type="entry name" value="Galactosyl_T"/>
</dbReference>
<dbReference type="Gene3D" id="2.20.70.10">
    <property type="match status" value="1"/>
</dbReference>
<dbReference type="PRINTS" id="PR02050">
    <property type="entry name" value="B14GALTRFASE"/>
</dbReference>
<dbReference type="InterPro" id="IPR001202">
    <property type="entry name" value="WW_dom"/>
</dbReference>
<feature type="region of interest" description="Disordered" evidence="1">
    <location>
        <begin position="1"/>
        <end position="22"/>
    </location>
</feature>
<comment type="caution">
    <text evidence="3">The sequence shown here is derived from an EMBL/GenBank/DDBJ whole genome shotgun (WGS) entry which is preliminary data.</text>
</comment>
<dbReference type="InterPro" id="IPR002937">
    <property type="entry name" value="Amino_oxidase"/>
</dbReference>
<dbReference type="PANTHER" id="PTHR46313">
    <property type="match status" value="1"/>
</dbReference>
<feature type="compositionally biased region" description="Low complexity" evidence="1">
    <location>
        <begin position="82"/>
        <end position="92"/>
    </location>
</feature>
<dbReference type="CDD" id="cd00201">
    <property type="entry name" value="WW"/>
    <property type="match status" value="1"/>
</dbReference>
<feature type="compositionally biased region" description="Basic and acidic residues" evidence="1">
    <location>
        <begin position="47"/>
        <end position="69"/>
    </location>
</feature>
<dbReference type="InterPro" id="IPR036188">
    <property type="entry name" value="FAD/NAD-bd_sf"/>
</dbReference>
<organism evidence="3 4">
    <name type="scientific">Tetraparma gracilis</name>
    <dbReference type="NCBI Taxonomy" id="2962635"/>
    <lineage>
        <taxon>Eukaryota</taxon>
        <taxon>Sar</taxon>
        <taxon>Stramenopiles</taxon>
        <taxon>Ochrophyta</taxon>
        <taxon>Bolidophyceae</taxon>
        <taxon>Parmales</taxon>
        <taxon>Triparmaceae</taxon>
        <taxon>Tetraparma</taxon>
    </lineage>
</organism>
<dbReference type="SUPFAM" id="SSF53448">
    <property type="entry name" value="Nucleotide-diphospho-sugar transferases"/>
    <property type="match status" value="1"/>
</dbReference>
<dbReference type="Gene3D" id="3.90.550.10">
    <property type="entry name" value="Spore Coat Polysaccharide Biosynthesis Protein SpsA, Chain A"/>
    <property type="match status" value="1"/>
</dbReference>
<feature type="region of interest" description="Disordered" evidence="1">
    <location>
        <begin position="37"/>
        <end position="92"/>
    </location>
</feature>
<dbReference type="InterPro" id="IPR036020">
    <property type="entry name" value="WW_dom_sf"/>
</dbReference>
<accession>A0ABQ6N9Q7</accession>
<dbReference type="EMBL" id="BRYB01002364">
    <property type="protein sequence ID" value="GMI43789.1"/>
    <property type="molecule type" value="Genomic_DNA"/>
</dbReference>
<dbReference type="Gene3D" id="3.50.50.60">
    <property type="entry name" value="FAD/NAD(P)-binding domain"/>
    <property type="match status" value="1"/>
</dbReference>
<evidence type="ECO:0000259" key="2">
    <source>
        <dbReference type="PROSITE" id="PS50020"/>
    </source>
</evidence>
<dbReference type="InterPro" id="IPR027995">
    <property type="entry name" value="Galactosyl_T_N"/>
</dbReference>
<proteinExistence type="predicted"/>
<gene>
    <name evidence="3" type="ORF">TeGR_g8727</name>
</gene>
<dbReference type="SUPFAM" id="SSF51045">
    <property type="entry name" value="WW domain"/>
    <property type="match status" value="1"/>
</dbReference>
<sequence length="778" mass="85069">MPSPPPPAPKKDSHVPLPPGWVKGYSSSQKRYFWSHKATRASQWHPPTEDEARDPEGARREAEEKTRHEREKRKRGGGGGVPSSAAPAASASAAGAPAAPASAAAAPPKKARAAMGSRVAIIVPYRDLHAEQKRASHLARFCPRMVEFLSSLPGVSEFRVFVVEQSDDGRKFNRGKLLNVGFDIARSEPGGYDAFIYHDVDLLPGDDLGPYGSKTLVLESHIKCGGSAHTFSRMHNGGKYSFEVGPSIFEGLDRPSLNPLRIVFDMLGEEMPVATYTGLGYWTPTGYWRFPIGSKSKFEDLLMEQAEDGPKAVEEWRALRLRLKTLGGSTTAVSLLNLRQDAGFLATTAGSLPFVLRNPDVFADLPLTFDSLHKTVDQIVTVPFLRNFIDTMCIFCGFPAKGAMTAHMLYILERFFEESACYSVPLGGTSQMGDTLKRGLEKFGGKLQLNAHVERVIVENGRAVGVKLKNGNVVKAKKAVVSNATPFDTVKMLKPDEQTVPPDVHKWREELGKLPRHGAIMHLFLAIDAEGLDLSHIEDPAHLVVQDWGRSLQDSQNLCSFFIPSLLDPSVCPEGKHVIHVYSSGGEPYEPWEKLTPGSEEYEAYKEKRASCLWEAVERCIPDVRERLEFSIIGSPLAHEAFLRRDRGTYGMAWAAGTSAPQAGLLGLGLPFPFPNLKTPVDGLLRCGDSCFPGIGTPSAAASGIIAANTMVHVGKHLDMLKELSERDPMYKFLDPGVLGQIYKPLVGGFTPSPELDLEKLGNAKELPVEERDVAKSA</sequence>